<evidence type="ECO:0000313" key="5">
    <source>
        <dbReference type="Proteomes" id="UP000094025"/>
    </source>
</evidence>
<keyword evidence="5" id="KW-1185">Reference proteome</keyword>
<dbReference type="InterPro" id="IPR006059">
    <property type="entry name" value="SBP"/>
</dbReference>
<sequence length="426" mass="47153">MASNDIIKLVTRAPASRRQLLIGAGTALAGMTLGAPAIAQSKELTIISNIGNASQRDVLQRIASAYEKESGIKVAINNMDHEAHKTAIRSYLVVGAPDICFWFSGNRMKAFVKRELFDDISDLFERENYKSVLGPAAGAVTVDGKQYGLPLGGLLWGLFYRKDVFAEKGWTPPKTMEELLSLGEQAKSAGMIPVSMGTKEMWPAAGWFDHMNLRINGLDKHMALMDGKISYTDPAMLPVFDKWAELINAGLFSPNGTSFGWEQAAAALAQKKAAMMDLAGFIKYGFPEDQQDQIGFAPFPEIVQGMARYEDFALNSIHVPKNAKNKENARDFLAFFYKPDNLSAFLETESAVPPRNDCPPSKEPLVNAAVESLKTVEGSAQYYDRDTDPDMAQEGLKGFQEFMAKPDRRDQILERLETTRKRIFKA</sequence>
<evidence type="ECO:0000256" key="3">
    <source>
        <dbReference type="ARBA" id="ARBA00022764"/>
    </source>
</evidence>
<dbReference type="Pfam" id="PF01547">
    <property type="entry name" value="SBP_bac_1"/>
    <property type="match status" value="1"/>
</dbReference>
<gene>
    <name evidence="4" type="ORF">AU381_12430</name>
</gene>
<dbReference type="InterPro" id="IPR006311">
    <property type="entry name" value="TAT_signal"/>
</dbReference>
<dbReference type="PANTHER" id="PTHR43649">
    <property type="entry name" value="ARABINOSE-BINDING PROTEIN-RELATED"/>
    <property type="match status" value="1"/>
</dbReference>
<reference evidence="4 5" key="1">
    <citation type="journal article" date="2016" name="Int. J. Syst. Evol. Microbiol.">
        <title>Ensifer glycinis sp. nov., an novel rhizobial species associated with Glycine spp.</title>
        <authorList>
            <person name="Yan H."/>
            <person name="Yan J."/>
            <person name="Sui X.H."/>
            <person name="Wang E.T."/>
            <person name="Chen W.X."/>
            <person name="Zhang X.X."/>
            <person name="Chen W.F."/>
        </authorList>
    </citation>
    <scope>NUCLEOTIDE SEQUENCE [LARGE SCALE GENOMIC DNA]</scope>
    <source>
        <strain evidence="4 5">CCBAU 23380</strain>
    </source>
</reference>
<dbReference type="PROSITE" id="PS51318">
    <property type="entry name" value="TAT"/>
    <property type="match status" value="1"/>
</dbReference>
<evidence type="ECO:0000256" key="2">
    <source>
        <dbReference type="ARBA" id="ARBA00008520"/>
    </source>
</evidence>
<dbReference type="PANTHER" id="PTHR43649:SF14">
    <property type="entry name" value="BLR3389 PROTEIN"/>
    <property type="match status" value="1"/>
</dbReference>
<dbReference type="SUPFAM" id="SSF53850">
    <property type="entry name" value="Periplasmic binding protein-like II"/>
    <property type="match status" value="1"/>
</dbReference>
<proteinExistence type="inferred from homology"/>
<comment type="similarity">
    <text evidence="2">Belongs to the bacterial solute-binding protein 1 family.</text>
</comment>
<dbReference type="STRING" id="1472378.AU381_12430"/>
<dbReference type="OrthoDB" id="2509690at2"/>
<dbReference type="Gene3D" id="3.40.190.10">
    <property type="entry name" value="Periplasmic binding protein-like II"/>
    <property type="match status" value="2"/>
</dbReference>
<dbReference type="EMBL" id="LPUX01000041">
    <property type="protein sequence ID" value="OAP44538.1"/>
    <property type="molecule type" value="Genomic_DNA"/>
</dbReference>
<keyword evidence="3" id="KW-0574">Periplasm</keyword>
<organism evidence="4 5">
    <name type="scientific">Sinorhizobium glycinis</name>
    <dbReference type="NCBI Taxonomy" id="1472378"/>
    <lineage>
        <taxon>Bacteria</taxon>
        <taxon>Pseudomonadati</taxon>
        <taxon>Pseudomonadota</taxon>
        <taxon>Alphaproteobacteria</taxon>
        <taxon>Hyphomicrobiales</taxon>
        <taxon>Rhizobiaceae</taxon>
        <taxon>Sinorhizobium/Ensifer group</taxon>
        <taxon>Sinorhizobium</taxon>
    </lineage>
</organism>
<dbReference type="AlphaFoldDB" id="A0A178YAQ3"/>
<name>A0A178YAQ3_9HYPH</name>
<dbReference type="RefSeq" id="WP_064240019.1">
    <property type="nucleotide sequence ID" value="NZ_LPUX01000041.1"/>
</dbReference>
<dbReference type="InterPro" id="IPR050490">
    <property type="entry name" value="Bact_solute-bd_prot1"/>
</dbReference>
<comment type="caution">
    <text evidence="4">The sequence shown here is derived from an EMBL/GenBank/DDBJ whole genome shotgun (WGS) entry which is preliminary data.</text>
</comment>
<accession>A0A178YAQ3</accession>
<comment type="subcellular location">
    <subcellularLocation>
        <location evidence="1">Periplasm</location>
    </subcellularLocation>
</comment>
<dbReference type="Proteomes" id="UP000094025">
    <property type="component" value="Unassembled WGS sequence"/>
</dbReference>
<evidence type="ECO:0000313" key="4">
    <source>
        <dbReference type="EMBL" id="OAP44538.1"/>
    </source>
</evidence>
<dbReference type="GO" id="GO:0042597">
    <property type="term" value="C:periplasmic space"/>
    <property type="evidence" value="ECO:0007669"/>
    <property type="project" value="UniProtKB-SubCell"/>
</dbReference>
<protein>
    <submittedName>
        <fullName evidence="4">ABC transporter substrate-binding protein</fullName>
    </submittedName>
</protein>
<evidence type="ECO:0000256" key="1">
    <source>
        <dbReference type="ARBA" id="ARBA00004418"/>
    </source>
</evidence>